<name>A0A8A8DBP0_9BURK</name>
<dbReference type="Pfam" id="PF13018">
    <property type="entry name" value="ESPR"/>
    <property type="match status" value="1"/>
</dbReference>
<dbReference type="AlphaFoldDB" id="A0A8A8DBP0"/>
<dbReference type="InterPro" id="IPR011050">
    <property type="entry name" value="Pectin_lyase_fold/virulence"/>
</dbReference>
<keyword evidence="3" id="KW-1185">Reference proteome</keyword>
<dbReference type="InterPro" id="IPR012334">
    <property type="entry name" value="Pectin_lyas_fold"/>
</dbReference>
<evidence type="ECO:0000259" key="1">
    <source>
        <dbReference type="SMART" id="SM00912"/>
    </source>
</evidence>
<dbReference type="SMART" id="SM00912">
    <property type="entry name" value="Haemagg_act"/>
    <property type="match status" value="1"/>
</dbReference>
<proteinExistence type="predicted"/>
<dbReference type="SUPFAM" id="SSF51126">
    <property type="entry name" value="Pectin lyase-like"/>
    <property type="match status" value="1"/>
</dbReference>
<reference evidence="2" key="1">
    <citation type="submission" date="2014-04" db="EMBL/GenBank/DDBJ databases">
        <authorList>
            <person name="Ho Y.-N."/>
            <person name="Huang C.-C."/>
        </authorList>
    </citation>
    <scope>NUCLEOTIDE SEQUENCE</scope>
    <source>
        <strain evidence="2">869T2</strain>
    </source>
</reference>
<organism evidence="2 3">
    <name type="scientific">Burkholderia seminalis</name>
    <dbReference type="NCBI Taxonomy" id="488731"/>
    <lineage>
        <taxon>Bacteria</taxon>
        <taxon>Pseudomonadati</taxon>
        <taxon>Pseudomonadota</taxon>
        <taxon>Betaproteobacteria</taxon>
        <taxon>Burkholderiales</taxon>
        <taxon>Burkholderiaceae</taxon>
        <taxon>Burkholderia</taxon>
        <taxon>Burkholderia cepacia complex</taxon>
    </lineage>
</organism>
<reference evidence="2" key="2">
    <citation type="submission" date="2021-03" db="EMBL/GenBank/DDBJ databases">
        <title>Complete genome sequence of Burkholderia seminalis 869T2.</title>
        <authorList>
            <person name="Hung S.-H."/>
            <person name="Huang C.-T."/>
            <person name="Huang C.-C."/>
            <person name="Kuo C.-H."/>
        </authorList>
    </citation>
    <scope>NUCLEOTIDE SEQUENCE</scope>
    <source>
        <strain evidence="2">869T2</strain>
    </source>
</reference>
<gene>
    <name evidence="2" type="ORF">DT99_019390</name>
</gene>
<evidence type="ECO:0000313" key="2">
    <source>
        <dbReference type="EMBL" id="QTO22072.1"/>
    </source>
</evidence>
<dbReference type="Proteomes" id="UP000027834">
    <property type="component" value="Chromosome 2"/>
</dbReference>
<dbReference type="InterPro" id="IPR008638">
    <property type="entry name" value="FhaB/CdiA-like_TPS"/>
</dbReference>
<evidence type="ECO:0000313" key="3">
    <source>
        <dbReference type="Proteomes" id="UP000027834"/>
    </source>
</evidence>
<dbReference type="NCBIfam" id="TIGR01901">
    <property type="entry name" value="adhes_NPXG"/>
    <property type="match status" value="1"/>
</dbReference>
<feature type="domain" description="Filamentous haemagglutinin FhaB/tRNA nuclease CdiA-like TPS" evidence="1">
    <location>
        <begin position="88"/>
        <end position="209"/>
    </location>
</feature>
<protein>
    <submittedName>
        <fullName evidence="2">Filamentous hemagglutinin N-terminal domain-containing protein</fullName>
    </submittedName>
</protein>
<dbReference type="Pfam" id="PF05860">
    <property type="entry name" value="TPS"/>
    <property type="match status" value="1"/>
</dbReference>
<dbReference type="EMBL" id="CP072521">
    <property type="protein sequence ID" value="QTO22072.1"/>
    <property type="molecule type" value="Genomic_DNA"/>
</dbReference>
<dbReference type="Gene3D" id="2.160.20.10">
    <property type="entry name" value="Single-stranded right-handed beta-helix, Pectin lyase-like"/>
    <property type="match status" value="1"/>
</dbReference>
<dbReference type="InterPro" id="IPR024973">
    <property type="entry name" value="ESPR"/>
</dbReference>
<accession>A0A8A8DBP0</accession>
<sequence length="287" mass="29920">MNKNQYRLVFSRIRGMLIAVEETASSSGKACRAEAVCVGHSRPGRGVARFALRHAALAALLAAGAMPLLGEAQVMGAGANAPKVVQTANGLPQVNINKPSAAGVSLNTYSQFDVQKPGVIVNNSPVMTNTQQAGYINGNPNFGANDAARIIINQVNSNNPSQLRGYVEVAGQRAEMIISNPAGLVVDGGGFINTSRAILTTGTPNLNADGSLAGFDTTRGLITVQGAGLNAGHVDQVDLIARAVHANAAIYTNTLNVVAGANRVDHDTLQTTRIQGEVAIVCRFRKR</sequence>